<feature type="transmembrane region" description="Helical" evidence="10">
    <location>
        <begin position="1357"/>
        <end position="1375"/>
    </location>
</feature>
<dbReference type="InterPro" id="IPR010929">
    <property type="entry name" value="PDR_CDR_ABC"/>
</dbReference>
<feature type="transmembrane region" description="Helical" evidence="10">
    <location>
        <begin position="518"/>
        <end position="540"/>
    </location>
</feature>
<evidence type="ECO:0000256" key="1">
    <source>
        <dbReference type="ARBA" id="ARBA00004141"/>
    </source>
</evidence>
<organism evidence="12 13">
    <name type="scientific">Cudoniella acicularis</name>
    <dbReference type="NCBI Taxonomy" id="354080"/>
    <lineage>
        <taxon>Eukaryota</taxon>
        <taxon>Fungi</taxon>
        <taxon>Dikarya</taxon>
        <taxon>Ascomycota</taxon>
        <taxon>Pezizomycotina</taxon>
        <taxon>Leotiomycetes</taxon>
        <taxon>Helotiales</taxon>
        <taxon>Tricladiaceae</taxon>
        <taxon>Cudoniella</taxon>
    </lineage>
</organism>
<feature type="transmembrane region" description="Helical" evidence="10">
    <location>
        <begin position="1212"/>
        <end position="1231"/>
    </location>
</feature>
<evidence type="ECO:0000256" key="7">
    <source>
        <dbReference type="ARBA" id="ARBA00022989"/>
    </source>
</evidence>
<feature type="transmembrane region" description="Helical" evidence="10">
    <location>
        <begin position="552"/>
        <end position="574"/>
    </location>
</feature>
<feature type="domain" description="ABC transporter" evidence="11">
    <location>
        <begin position="154"/>
        <end position="407"/>
    </location>
</feature>
<dbReference type="OrthoDB" id="245989at2759"/>
<evidence type="ECO:0000313" key="12">
    <source>
        <dbReference type="EMBL" id="KAF4631501.1"/>
    </source>
</evidence>
<evidence type="ECO:0000259" key="11">
    <source>
        <dbReference type="PROSITE" id="PS50893"/>
    </source>
</evidence>
<feature type="transmembrane region" description="Helical" evidence="10">
    <location>
        <begin position="630"/>
        <end position="651"/>
    </location>
</feature>
<evidence type="ECO:0000256" key="2">
    <source>
        <dbReference type="ARBA" id="ARBA00006012"/>
    </source>
</evidence>
<keyword evidence="7 10" id="KW-1133">Transmembrane helix</keyword>
<sequence length="1497" mass="167518">MDTHRSGAEPKYGVPMMPIVEKNVLDTEHNNGHVAEDIPKSPMSGTSSKRRPTMELPRETEHRIHVLARQFSNMSTTTNTTVNVNPFHECHDPFLDPSSPRFSAEHWAKTYLNAVAREAERFPQRTAGISYRELDVFGFGSRTDYQKDILNVWFHAIDVVKSSFRQKERIPILTDFDGLVKSGEMCLVLGRPGSGVSTLLKTISAKTDGLWVSEQAQFNYQGISREHMASQFRGEIIYQAETDVHFPHLTVGQTLMFAALARTPKNRLEGVTRNVFAEHMRDVAMAVLGLSHTVDTKIGNDYIRGVSGGERKRVSIAEVLLSQSQIQCWDNSTRGLDSATALQFVKTLGIAGSLTGSTALVAAYQASQDMYDIFDKVALLYEGRQIYFGPQEFAKKYFIDMGYICHPRQTTADFLTSLTNPSERIIAPGFENKVPRTADEFAQRWAMSENRRFLLQDIDDFEQQFALSNIHLEKFKASRRAQQASSTRAQSPYTISVPMQVKICIVRGFQRLRGDKTFTTITVLGNLLISLVLGSIFLNLPDSTASFYGRGALLFVVVLFNALTSALEILPMYATRPVVQKHSSFALVHPLSEAIASMICEFPSKVICAIAFNIPLYFMADLRREAGPIFVYLLFAFTCTLSMSMIFRTIAQVSRTLSQAMAPIALFIIALIVYTGFVLPIRSMQGLLRWLNYLNPVAYAFEALMANEFHNRNFPCAQFIPAGLDYLNATGTERSCLVAGGAPGSNFVNGDTYISSVYKYENFGILITFILFFSFVYLLVAENLLFEISKGEVLIFHRGHKYVAKTKSPRDEESQTKRTSDSLPARASSEAPSSGEILGIQRQISVFHWKDLCYQVPIKGKPRVILDHVNGWVKPGTLTALMGATGAGKTSLLNVLADRADVGIVSGDVLINGHRRSNSFQRDTGYVQQQDVHLPTSTVREALIFSAFLRQPASVRKEEKVAYVEEVIRLLEMKAYEDAVVGVPGEGLNVEQRKRLTIGVELAAKPGLLFFLDEPTSGLDSQTAWSITMLIRKLANNGQAILCTIHQPSGILFEQFDRLLLLANGGRTVYFGDIGSNAKQMISYFERHGAKHCEPQQNPAEWMLEVIGAAPGVTADRDWVQTWRESTEFTSVIQDLDDMQKKLPKTTQQEENSSSSRSFASSFHFQLYMCLKRAFEQYWRDPSYIYAKLGQGLFLGLSFFKEALSLQGLQNQMFSFFMLLMIQVFMAYQAMPNFVTQRLLYEARERPSKTYSWGAFMLANILVEIPWSSLAAVIIFLCMYYPIGMYHNAELTDALVSRGGLMFLLIWVFMMFGSTLTNMVVAGVETAEVGAIIAVILFAFSLIFCGVLVTKDDLPRFWIFMYRVSPFTYLLSAFLSTSLANAPVTCGAAELVSISPFANQTCAQYMAPYIQLVGGTVINPDAVADCLYCSIAETNVFLESIGSEFSERWRNFGIMWAYVIFNATAAVGLYWLARVPKGLSFGSLLRKLKPKVIEEVH</sequence>
<proteinExistence type="inferred from homology"/>
<feature type="compositionally biased region" description="Basic and acidic residues" evidence="9">
    <location>
        <begin position="808"/>
        <end position="820"/>
    </location>
</feature>
<comment type="caution">
    <text evidence="12">The sequence shown here is derived from an EMBL/GenBank/DDBJ whole genome shotgun (WGS) entry which is preliminary data.</text>
</comment>
<accession>A0A8H4RLK6</accession>
<feature type="domain" description="ABC transporter" evidence="11">
    <location>
        <begin position="847"/>
        <end position="1090"/>
    </location>
</feature>
<dbReference type="Pfam" id="PF01061">
    <property type="entry name" value="ABC2_membrane"/>
    <property type="match status" value="2"/>
</dbReference>
<dbReference type="Pfam" id="PF19055">
    <property type="entry name" value="ABC2_membrane_7"/>
    <property type="match status" value="1"/>
</dbReference>
<feature type="transmembrane region" description="Helical" evidence="10">
    <location>
        <begin position="1453"/>
        <end position="1473"/>
    </location>
</feature>
<dbReference type="PROSITE" id="PS50893">
    <property type="entry name" value="ABC_TRANSPORTER_2"/>
    <property type="match status" value="2"/>
</dbReference>
<dbReference type="GO" id="GO:0016020">
    <property type="term" value="C:membrane"/>
    <property type="evidence" value="ECO:0007669"/>
    <property type="project" value="UniProtKB-SubCell"/>
</dbReference>
<dbReference type="SUPFAM" id="SSF52540">
    <property type="entry name" value="P-loop containing nucleoside triphosphate hydrolases"/>
    <property type="match status" value="2"/>
</dbReference>
<reference evidence="12 13" key="1">
    <citation type="submission" date="2020-03" db="EMBL/GenBank/DDBJ databases">
        <title>Draft Genome Sequence of Cudoniella acicularis.</title>
        <authorList>
            <person name="Buettner E."/>
            <person name="Kellner H."/>
        </authorList>
    </citation>
    <scope>NUCLEOTIDE SEQUENCE [LARGE SCALE GENOMIC DNA]</scope>
    <source>
        <strain evidence="12 13">DSM 108380</strain>
    </source>
</reference>
<dbReference type="GO" id="GO:0016887">
    <property type="term" value="F:ATP hydrolysis activity"/>
    <property type="evidence" value="ECO:0007669"/>
    <property type="project" value="InterPro"/>
</dbReference>
<evidence type="ECO:0000256" key="9">
    <source>
        <dbReference type="SAM" id="MobiDB-lite"/>
    </source>
</evidence>
<dbReference type="Pfam" id="PF00005">
    <property type="entry name" value="ABC_tran"/>
    <property type="match status" value="2"/>
</dbReference>
<evidence type="ECO:0000256" key="10">
    <source>
        <dbReference type="SAM" id="Phobius"/>
    </source>
</evidence>
<gene>
    <name evidence="12" type="ORF">G7Y89_g6633</name>
</gene>
<dbReference type="GO" id="GO:0140359">
    <property type="term" value="F:ABC-type transporter activity"/>
    <property type="evidence" value="ECO:0007669"/>
    <property type="project" value="InterPro"/>
</dbReference>
<dbReference type="InterPro" id="IPR017871">
    <property type="entry name" value="ABC_transporter-like_CS"/>
</dbReference>
<feature type="region of interest" description="Disordered" evidence="9">
    <location>
        <begin position="806"/>
        <end position="834"/>
    </location>
</feature>
<dbReference type="InterPro" id="IPR027417">
    <property type="entry name" value="P-loop_NTPase"/>
</dbReference>
<dbReference type="InterPro" id="IPR034001">
    <property type="entry name" value="ABCG_PDR_1"/>
</dbReference>
<protein>
    <recommendedName>
        <fullName evidence="11">ABC transporter domain-containing protein</fullName>
    </recommendedName>
</protein>
<feature type="region of interest" description="Disordered" evidence="9">
    <location>
        <begin position="32"/>
        <end position="57"/>
    </location>
</feature>
<keyword evidence="4 10" id="KW-0812">Transmembrane</keyword>
<dbReference type="PANTHER" id="PTHR19241">
    <property type="entry name" value="ATP-BINDING CASSETTE TRANSPORTER"/>
    <property type="match status" value="1"/>
</dbReference>
<dbReference type="InterPro" id="IPR003439">
    <property type="entry name" value="ABC_transporter-like_ATP-bd"/>
</dbReference>
<keyword evidence="13" id="KW-1185">Reference proteome</keyword>
<keyword evidence="8 10" id="KW-0472">Membrane</keyword>
<dbReference type="CDD" id="cd03232">
    <property type="entry name" value="ABCG_PDR_domain2"/>
    <property type="match status" value="1"/>
</dbReference>
<evidence type="ECO:0000256" key="3">
    <source>
        <dbReference type="ARBA" id="ARBA00022448"/>
    </source>
</evidence>
<feature type="transmembrane region" description="Helical" evidence="10">
    <location>
        <begin position="1301"/>
        <end position="1323"/>
    </location>
</feature>
<dbReference type="Pfam" id="PF14510">
    <property type="entry name" value="ABC_trans_N"/>
    <property type="match status" value="1"/>
</dbReference>
<dbReference type="EMBL" id="JAAMPI010000437">
    <property type="protein sequence ID" value="KAF4631501.1"/>
    <property type="molecule type" value="Genomic_DNA"/>
</dbReference>
<comment type="similarity">
    <text evidence="2">Belongs to the ABC transporter superfamily. ABCG family. PDR (TC 3.A.1.205) subfamily.</text>
</comment>
<name>A0A8H4RLK6_9HELO</name>
<dbReference type="FunFam" id="3.40.50.300:FF:000054">
    <property type="entry name" value="ABC multidrug transporter atrF"/>
    <property type="match status" value="1"/>
</dbReference>
<feature type="transmembrane region" description="Helical" evidence="10">
    <location>
        <begin position="594"/>
        <end position="618"/>
    </location>
</feature>
<dbReference type="GO" id="GO:0005524">
    <property type="term" value="F:ATP binding"/>
    <property type="evidence" value="ECO:0007669"/>
    <property type="project" value="UniProtKB-KW"/>
</dbReference>
<keyword evidence="5" id="KW-0547">Nucleotide-binding</keyword>
<dbReference type="SMART" id="SM00382">
    <property type="entry name" value="AAA"/>
    <property type="match status" value="2"/>
</dbReference>
<evidence type="ECO:0000256" key="5">
    <source>
        <dbReference type="ARBA" id="ARBA00022741"/>
    </source>
</evidence>
<dbReference type="InterPro" id="IPR013525">
    <property type="entry name" value="ABC2_TM"/>
</dbReference>
<feature type="transmembrane region" description="Helical" evidence="10">
    <location>
        <begin position="657"/>
        <end position="679"/>
    </location>
</feature>
<dbReference type="InterPro" id="IPR034003">
    <property type="entry name" value="ABCG_PDR_2"/>
</dbReference>
<dbReference type="Gene3D" id="3.40.50.300">
    <property type="entry name" value="P-loop containing nucleotide triphosphate hydrolases"/>
    <property type="match status" value="2"/>
</dbReference>
<feature type="transmembrane region" description="Helical" evidence="10">
    <location>
        <begin position="1251"/>
        <end position="1280"/>
    </location>
</feature>
<feature type="transmembrane region" description="Helical" evidence="10">
    <location>
        <begin position="1329"/>
        <end position="1350"/>
    </location>
</feature>
<evidence type="ECO:0000256" key="4">
    <source>
        <dbReference type="ARBA" id="ARBA00022692"/>
    </source>
</evidence>
<evidence type="ECO:0000256" key="6">
    <source>
        <dbReference type="ARBA" id="ARBA00022840"/>
    </source>
</evidence>
<dbReference type="InterPro" id="IPR029481">
    <property type="entry name" value="ABC_trans_N"/>
</dbReference>
<dbReference type="Proteomes" id="UP000566819">
    <property type="component" value="Unassembled WGS sequence"/>
</dbReference>
<dbReference type="PROSITE" id="PS00211">
    <property type="entry name" value="ABC_TRANSPORTER_1"/>
    <property type="match status" value="1"/>
</dbReference>
<evidence type="ECO:0000313" key="13">
    <source>
        <dbReference type="Proteomes" id="UP000566819"/>
    </source>
</evidence>
<feature type="transmembrane region" description="Helical" evidence="10">
    <location>
        <begin position="763"/>
        <end position="780"/>
    </location>
</feature>
<dbReference type="Pfam" id="PF06422">
    <property type="entry name" value="PDR_CDR"/>
    <property type="match status" value="1"/>
</dbReference>
<keyword evidence="6" id="KW-0067">ATP-binding</keyword>
<dbReference type="InterPro" id="IPR003593">
    <property type="entry name" value="AAA+_ATPase"/>
</dbReference>
<dbReference type="InterPro" id="IPR043926">
    <property type="entry name" value="ABCG_dom"/>
</dbReference>
<evidence type="ECO:0000256" key="8">
    <source>
        <dbReference type="ARBA" id="ARBA00023136"/>
    </source>
</evidence>
<keyword evidence="3" id="KW-0813">Transport</keyword>
<dbReference type="CDD" id="cd03233">
    <property type="entry name" value="ABCG_PDR_domain1"/>
    <property type="match status" value="1"/>
</dbReference>
<comment type="subcellular location">
    <subcellularLocation>
        <location evidence="1">Membrane</location>
        <topology evidence="1">Multi-pass membrane protein</topology>
    </subcellularLocation>
</comment>